<reference evidence="4 5" key="1">
    <citation type="submission" date="2019-05" db="EMBL/GenBank/DDBJ databases">
        <title>Emergence of the Ug99 lineage of the wheat stem rust pathogen through somatic hybridization.</title>
        <authorList>
            <person name="Li F."/>
            <person name="Upadhyaya N.M."/>
            <person name="Sperschneider J."/>
            <person name="Matny O."/>
            <person name="Nguyen-Phuc H."/>
            <person name="Mago R."/>
            <person name="Raley C."/>
            <person name="Miller M.E."/>
            <person name="Silverstein K.A.T."/>
            <person name="Henningsen E."/>
            <person name="Hirsch C.D."/>
            <person name="Visser B."/>
            <person name="Pretorius Z.A."/>
            <person name="Steffenson B.J."/>
            <person name="Schwessinger B."/>
            <person name="Dodds P.N."/>
            <person name="Figueroa M."/>
        </authorList>
    </citation>
    <scope>NUCLEOTIDE SEQUENCE [LARGE SCALE GENOMIC DNA]</scope>
    <source>
        <strain evidence="3">21-0</strain>
        <strain evidence="2 5">Ug99</strain>
    </source>
</reference>
<name>A0A5B0LWP5_PUCGR</name>
<accession>A0A5B0LWP5</accession>
<evidence type="ECO:0000313" key="2">
    <source>
        <dbReference type="EMBL" id="KAA1068449.1"/>
    </source>
</evidence>
<keyword evidence="4" id="KW-1185">Reference proteome</keyword>
<evidence type="ECO:0000313" key="5">
    <source>
        <dbReference type="Proteomes" id="UP000325313"/>
    </source>
</evidence>
<proteinExistence type="predicted"/>
<dbReference type="Proteomes" id="UP000324748">
    <property type="component" value="Unassembled WGS sequence"/>
</dbReference>
<sequence length="132" mass="14394">MSVSSWIDAGGMFLGNPSEGASNPRTTTIHQLDQSSSQLSHTPRAVNAEIASKSHLNDSCYYASAAFLPILLGIVPHFCFDIMSDDQRLEKGSGRGVRWRVSTKSAPTHSEYEINRDTPSAAKRISSRTVEP</sequence>
<feature type="region of interest" description="Disordered" evidence="1">
    <location>
        <begin position="91"/>
        <end position="132"/>
    </location>
</feature>
<evidence type="ECO:0000256" key="1">
    <source>
        <dbReference type="SAM" id="MobiDB-lite"/>
    </source>
</evidence>
<dbReference type="AlphaFoldDB" id="A0A5B0LWP5"/>
<evidence type="ECO:0000313" key="4">
    <source>
        <dbReference type="Proteomes" id="UP000324748"/>
    </source>
</evidence>
<organism evidence="2 5">
    <name type="scientific">Puccinia graminis f. sp. tritici</name>
    <dbReference type="NCBI Taxonomy" id="56615"/>
    <lineage>
        <taxon>Eukaryota</taxon>
        <taxon>Fungi</taxon>
        <taxon>Dikarya</taxon>
        <taxon>Basidiomycota</taxon>
        <taxon>Pucciniomycotina</taxon>
        <taxon>Pucciniomycetes</taxon>
        <taxon>Pucciniales</taxon>
        <taxon>Pucciniaceae</taxon>
        <taxon>Puccinia</taxon>
    </lineage>
</organism>
<dbReference type="EMBL" id="VDEP01000505">
    <property type="protein sequence ID" value="KAA1068449.1"/>
    <property type="molecule type" value="Genomic_DNA"/>
</dbReference>
<dbReference type="EMBL" id="VSWC01000041">
    <property type="protein sequence ID" value="KAA1104482.1"/>
    <property type="molecule type" value="Genomic_DNA"/>
</dbReference>
<protein>
    <submittedName>
        <fullName evidence="2">Uncharacterized protein</fullName>
    </submittedName>
</protein>
<evidence type="ECO:0000313" key="3">
    <source>
        <dbReference type="EMBL" id="KAA1104482.1"/>
    </source>
</evidence>
<gene>
    <name evidence="3" type="ORF">PGT21_024761</name>
    <name evidence="2" type="ORF">PGTUg99_022877</name>
</gene>
<dbReference type="Proteomes" id="UP000325313">
    <property type="component" value="Unassembled WGS sequence"/>
</dbReference>
<comment type="caution">
    <text evidence="2">The sequence shown here is derived from an EMBL/GenBank/DDBJ whole genome shotgun (WGS) entry which is preliminary data.</text>
</comment>